<evidence type="ECO:0000256" key="1">
    <source>
        <dbReference type="SAM" id="SignalP"/>
    </source>
</evidence>
<reference evidence="2 3" key="1">
    <citation type="submission" date="2019-08" db="EMBL/GenBank/DDBJ databases">
        <title>In-depth cultivation of the pig gut microbiome towards novel bacterial diversity and tailored functional studies.</title>
        <authorList>
            <person name="Wylensek D."/>
            <person name="Hitch T.C.A."/>
            <person name="Clavel T."/>
        </authorList>
    </citation>
    <scope>NUCLEOTIDE SEQUENCE [LARGE SCALE GENOMIC DNA]</scope>
    <source>
        <strain evidence="2 3">BBE-744-WT-12</strain>
    </source>
</reference>
<comment type="caution">
    <text evidence="2">The sequence shown here is derived from an EMBL/GenBank/DDBJ whole genome shotgun (WGS) entry which is preliminary data.</text>
</comment>
<dbReference type="AlphaFoldDB" id="A0A844G9T8"/>
<feature type="chain" id="PRO_5032495559" evidence="1">
    <location>
        <begin position="24"/>
        <end position="628"/>
    </location>
</feature>
<feature type="signal peptide" evidence="1">
    <location>
        <begin position="1"/>
        <end position="23"/>
    </location>
</feature>
<evidence type="ECO:0000313" key="3">
    <source>
        <dbReference type="Proteomes" id="UP000435649"/>
    </source>
</evidence>
<gene>
    <name evidence="2" type="ORF">FYJ85_18345</name>
</gene>
<protein>
    <submittedName>
        <fullName evidence="2">Uncharacterized protein</fullName>
    </submittedName>
</protein>
<keyword evidence="1" id="KW-0732">Signal</keyword>
<organism evidence="2 3">
    <name type="scientific">Victivallis lenta</name>
    <dbReference type="NCBI Taxonomy" id="2606640"/>
    <lineage>
        <taxon>Bacteria</taxon>
        <taxon>Pseudomonadati</taxon>
        <taxon>Lentisphaerota</taxon>
        <taxon>Lentisphaeria</taxon>
        <taxon>Victivallales</taxon>
        <taxon>Victivallaceae</taxon>
        <taxon>Victivallis</taxon>
    </lineage>
</organism>
<accession>A0A844G9T8</accession>
<dbReference type="RefSeq" id="WP_154420086.1">
    <property type="nucleotide sequence ID" value="NZ_VUNS01000027.1"/>
</dbReference>
<evidence type="ECO:0000313" key="2">
    <source>
        <dbReference type="EMBL" id="MST98999.1"/>
    </source>
</evidence>
<dbReference type="Proteomes" id="UP000435649">
    <property type="component" value="Unassembled WGS sequence"/>
</dbReference>
<keyword evidence="3" id="KW-1185">Reference proteome</keyword>
<dbReference type="EMBL" id="VUNS01000027">
    <property type="protein sequence ID" value="MST98999.1"/>
    <property type="molecule type" value="Genomic_DNA"/>
</dbReference>
<dbReference type="PROSITE" id="PS51257">
    <property type="entry name" value="PROKAR_LIPOPROTEIN"/>
    <property type="match status" value="1"/>
</dbReference>
<name>A0A844G9T8_9BACT</name>
<proteinExistence type="predicted"/>
<sequence>MKRSIGLLAAGALLLLSCMGCVSGDRALRNSPAGRKIEVRFDGSTVNLWPLYYHSGDFTSVLWPLFDLDSRGFAVRPFFHHDRDAAAILWPLSGWDHSGGWALTAYWGEGRCGVFPLFHSGKFHTVGPFFWEHDGEKFTYLGMFPLIYYWKPDNWFAGPVWRTHDSGGLFPVLWLSDDFNLAGPAWWDYDSGNFGLFPVQWKVDNFNMIGPAWWNCGSGNWGFFPLVWNINRFHAAGPVWWNYGNQSWGVFPLVKISQDYRIIGPVWWRKKQPGGGFFPLFGLYANGTRQAGPVWWGSGEKSRKHGFFPLYWYESDADRTEFNLGLVLFMLNRSGQENMNWWAAGGLAGCEKYGGHLNWRFWPLVNYGRGEALPSPVLQITDDEHRDRPQALPDDRYTPFGKSFGDGREWRNVTLENRKTYVGTLLAFHETGTSRVWRPGADSATLDQLRCALDDMERNLIQLDNGRNFTEARKAELRESLQNGKKRIAECGEKLQIALSLPEKKEDFTAWRRLLAERFCTEVDFLEHRTLCGLTSWYEQFGDEYRGQFGMGAVIIRKYADKSDFRLLGFLCREKHDGDSSEYLYPPFISVKESPGRCRWSFLYRVFSYENNDGRKSGHIFFIPWGEK</sequence>